<dbReference type="Gene3D" id="3.30.70.120">
    <property type="match status" value="1"/>
</dbReference>
<dbReference type="RefSeq" id="WP_312641141.1">
    <property type="nucleotide sequence ID" value="NZ_CP116967.1"/>
</dbReference>
<dbReference type="SUPFAM" id="SSF54913">
    <property type="entry name" value="GlnB-like"/>
    <property type="match status" value="1"/>
</dbReference>
<keyword evidence="2" id="KW-1185">Reference proteome</keyword>
<dbReference type="KEGG" id="nall:PP769_13945"/>
<dbReference type="Proteomes" id="UP001302719">
    <property type="component" value="Chromosome"/>
</dbReference>
<dbReference type="InterPro" id="IPR002187">
    <property type="entry name" value="N-reg_PII"/>
</dbReference>
<dbReference type="GO" id="GO:0030234">
    <property type="term" value="F:enzyme regulator activity"/>
    <property type="evidence" value="ECO:0007669"/>
    <property type="project" value="InterPro"/>
</dbReference>
<evidence type="ECO:0000313" key="1">
    <source>
        <dbReference type="EMBL" id="WNM57072.1"/>
    </source>
</evidence>
<gene>
    <name evidence="1" type="ORF">PP769_13945</name>
</gene>
<protein>
    <submittedName>
        <fullName evidence="1">Transcriptional regulator</fullName>
    </submittedName>
</protein>
<dbReference type="InterPro" id="IPR011322">
    <property type="entry name" value="N-reg_PII-like_a/b"/>
</dbReference>
<dbReference type="InterPro" id="IPR015867">
    <property type="entry name" value="N-reg_PII/ATP_PRibTrfase_C"/>
</dbReference>
<dbReference type="EMBL" id="CP116967">
    <property type="protein sequence ID" value="WNM57072.1"/>
    <property type="molecule type" value="Genomic_DNA"/>
</dbReference>
<organism evidence="1 2">
    <name type="scientific">Candidatus Nitrospira allomarina</name>
    <dbReference type="NCBI Taxonomy" id="3020900"/>
    <lineage>
        <taxon>Bacteria</taxon>
        <taxon>Pseudomonadati</taxon>
        <taxon>Nitrospirota</taxon>
        <taxon>Nitrospiria</taxon>
        <taxon>Nitrospirales</taxon>
        <taxon>Nitrospiraceae</taxon>
        <taxon>Nitrospira</taxon>
    </lineage>
</organism>
<sequence length="102" mass="11185">MPAVKAVLVTIIAESGLVPNLKDLVKRAGAKGYTIEEVASGFGTHGHRSGNLESDQTTKMLLVVSESVAHRIFEEIERTLEPLYAITVFRHEVDVLMPLVEN</sequence>
<accession>A0AA96JR28</accession>
<dbReference type="AlphaFoldDB" id="A0AA96JR28"/>
<reference evidence="1 2" key="1">
    <citation type="submission" date="2023-01" db="EMBL/GenBank/DDBJ databases">
        <title>Cultivation and genomic characterization of new, ubiquitous marine nitrite-oxidizing bacteria from the Nitrospirales.</title>
        <authorList>
            <person name="Mueller A.J."/>
            <person name="Daebeler A."/>
            <person name="Herbold C.W."/>
            <person name="Kirkegaard R.H."/>
            <person name="Daims H."/>
        </authorList>
    </citation>
    <scope>NUCLEOTIDE SEQUENCE [LARGE SCALE GENOMIC DNA]</scope>
    <source>
        <strain evidence="1 2">VA</strain>
    </source>
</reference>
<dbReference type="GO" id="GO:0006808">
    <property type="term" value="P:regulation of nitrogen utilization"/>
    <property type="evidence" value="ECO:0007669"/>
    <property type="project" value="InterPro"/>
</dbReference>
<proteinExistence type="predicted"/>
<evidence type="ECO:0000313" key="2">
    <source>
        <dbReference type="Proteomes" id="UP001302719"/>
    </source>
</evidence>
<name>A0AA96JR28_9BACT</name>
<dbReference type="Pfam" id="PF00543">
    <property type="entry name" value="P-II"/>
    <property type="match status" value="1"/>
</dbReference>